<evidence type="ECO:0000313" key="2">
    <source>
        <dbReference type="EMBL" id="OAA66582.1"/>
    </source>
</evidence>
<protein>
    <submittedName>
        <fullName evidence="2">Uncharacterized protein</fullName>
    </submittedName>
</protein>
<feature type="compositionally biased region" description="Basic and acidic residues" evidence="1">
    <location>
        <begin position="437"/>
        <end position="447"/>
    </location>
</feature>
<proteinExistence type="predicted"/>
<feature type="compositionally biased region" description="Gly residues" evidence="1">
    <location>
        <begin position="98"/>
        <end position="107"/>
    </location>
</feature>
<dbReference type="OrthoDB" id="5245633at2759"/>
<feature type="compositionally biased region" description="Basic and acidic residues" evidence="1">
    <location>
        <begin position="645"/>
        <end position="675"/>
    </location>
</feature>
<feature type="compositionally biased region" description="Basic and acidic residues" evidence="1">
    <location>
        <begin position="460"/>
        <end position="477"/>
    </location>
</feature>
<feature type="compositionally biased region" description="Basic and acidic residues" evidence="1">
    <location>
        <begin position="689"/>
        <end position="705"/>
    </location>
</feature>
<sequence length="713" mass="76414">MDPLSVAASAADAAGRGIQLAQDLFRLASEFRTVERQIGRIAQGFVDVNLALTDLGLALQQGRKNVRYSQACLERIKVLVDRIDGVQNAFRETLTTGSSGGGGGGSGTSNRKRNKKSQNELAQLKSLFPGSGAAERLTEMEWMKNTLALMATVMRLSPTPTKPVSSLLDDGTNQSTNVTGHFCFRATSEALSSAIVIYVRMIEKKLAGGFADDQSDDGETVTGPGSLLYGSSSGSGSSKTAKTDKNAPSTAEKLDAADWIYDSLRERIESPGSADQLPAAFVDWLLQESVSVVAPEASVSPQSGDAEEKKDAQATEGASAQPVSDENQIEEAVAGAATPITTSTRKISGKKKGKLRAQATVTAPLVGTIESSKSTAETDAVVVSPQPNASKNAAGSQTNSSASLEEGANVDNDVATPNVMPQNDISTAETTVLPDTARVDAKAESPKASKSPETGRAANSKHEEKYRADLESSHEDLPPPYPLPQSFSTPGRGRFVNAQYHFPTDPSPYPNAGMFHDYPNVAYVPTGPPMFHPVGFYPMHPQYMPPQQQYQVRDRDGATCGYDDGYDDQFGMRPFAVTRQRPMASGRHAGENGGDGRHLVPRQRPAGTVLNSAIFHKPGEPEQHFDIDSSGHEVLHEVDEIMRDLSGGKEKPADKLRRKQTAGDKVESVPRKEKATAMPATGNGITKPVAEEKDEKEVEKEKQHEQQANIPPW</sequence>
<feature type="region of interest" description="Disordered" evidence="1">
    <location>
        <begin position="210"/>
        <end position="251"/>
    </location>
</feature>
<name>A0A162JBL9_9HYPO</name>
<feature type="compositionally biased region" description="Polar residues" evidence="1">
    <location>
        <begin position="385"/>
        <end position="403"/>
    </location>
</feature>
<evidence type="ECO:0000256" key="1">
    <source>
        <dbReference type="SAM" id="MobiDB-lite"/>
    </source>
</evidence>
<dbReference type="AlphaFoldDB" id="A0A162JBL9"/>
<feature type="region of interest" description="Disordered" evidence="1">
    <location>
        <begin position="296"/>
        <end position="483"/>
    </location>
</feature>
<dbReference type="Proteomes" id="UP000076874">
    <property type="component" value="Unassembled WGS sequence"/>
</dbReference>
<feature type="compositionally biased region" description="Polar residues" evidence="1">
    <location>
        <begin position="316"/>
        <end position="326"/>
    </location>
</feature>
<feature type="region of interest" description="Disordered" evidence="1">
    <location>
        <begin position="645"/>
        <end position="713"/>
    </location>
</feature>
<dbReference type="EMBL" id="AZHD01000002">
    <property type="protein sequence ID" value="OAA66582.1"/>
    <property type="molecule type" value="Genomic_DNA"/>
</dbReference>
<organism evidence="2 3">
    <name type="scientific">Niveomyces insectorum RCEF 264</name>
    <dbReference type="NCBI Taxonomy" id="1081102"/>
    <lineage>
        <taxon>Eukaryota</taxon>
        <taxon>Fungi</taxon>
        <taxon>Dikarya</taxon>
        <taxon>Ascomycota</taxon>
        <taxon>Pezizomycotina</taxon>
        <taxon>Sordariomycetes</taxon>
        <taxon>Hypocreomycetidae</taxon>
        <taxon>Hypocreales</taxon>
        <taxon>Cordycipitaceae</taxon>
        <taxon>Niveomyces</taxon>
    </lineage>
</organism>
<reference evidence="2 3" key="1">
    <citation type="journal article" date="2016" name="Genome Biol. Evol.">
        <title>Divergent and convergent evolution of fungal pathogenicity.</title>
        <authorList>
            <person name="Shang Y."/>
            <person name="Xiao G."/>
            <person name="Zheng P."/>
            <person name="Cen K."/>
            <person name="Zhan S."/>
            <person name="Wang C."/>
        </authorList>
    </citation>
    <scope>NUCLEOTIDE SEQUENCE [LARGE SCALE GENOMIC DNA]</scope>
    <source>
        <strain evidence="2 3">RCEF 264</strain>
    </source>
</reference>
<feature type="compositionally biased region" description="Polar residues" evidence="1">
    <location>
        <begin position="419"/>
        <end position="430"/>
    </location>
</feature>
<gene>
    <name evidence="2" type="ORF">SPI_01158</name>
</gene>
<feature type="compositionally biased region" description="Low complexity" evidence="1">
    <location>
        <begin position="223"/>
        <end position="238"/>
    </location>
</feature>
<accession>A0A162JBL9</accession>
<evidence type="ECO:0000313" key="3">
    <source>
        <dbReference type="Proteomes" id="UP000076874"/>
    </source>
</evidence>
<comment type="caution">
    <text evidence="2">The sequence shown here is derived from an EMBL/GenBank/DDBJ whole genome shotgun (WGS) entry which is preliminary data.</text>
</comment>
<feature type="region of interest" description="Disordered" evidence="1">
    <location>
        <begin position="93"/>
        <end position="118"/>
    </location>
</feature>
<keyword evidence="3" id="KW-1185">Reference proteome</keyword>